<keyword evidence="6" id="KW-0406">Ion transport</keyword>
<dbReference type="PROSITE" id="PS51202">
    <property type="entry name" value="RCK_C"/>
    <property type="match status" value="2"/>
</dbReference>
<dbReference type="Proteomes" id="UP000005926">
    <property type="component" value="Unassembled WGS sequence"/>
</dbReference>
<dbReference type="PRINTS" id="PR00335">
    <property type="entry name" value="KUPTAKETRKA"/>
</dbReference>
<evidence type="ECO:0000259" key="8">
    <source>
        <dbReference type="PROSITE" id="PS51202"/>
    </source>
</evidence>
<dbReference type="Pfam" id="PF02254">
    <property type="entry name" value="TrkA_N"/>
    <property type="match status" value="2"/>
</dbReference>
<dbReference type="Gene3D" id="3.40.50.720">
    <property type="entry name" value="NAD(P)-binding Rossmann-like Domain"/>
    <property type="match status" value="2"/>
</dbReference>
<protein>
    <recommendedName>
        <fullName evidence="1">Trk system potassium uptake protein TrkA</fullName>
    </recommendedName>
</protein>
<dbReference type="InterPro" id="IPR006036">
    <property type="entry name" value="K_uptake_TrkA"/>
</dbReference>
<feature type="domain" description="RCK N-terminal" evidence="7">
    <location>
        <begin position="227"/>
        <end position="344"/>
    </location>
</feature>
<keyword evidence="3" id="KW-0633">Potassium transport</keyword>
<keyword evidence="4" id="KW-0630">Potassium</keyword>
<dbReference type="PROSITE" id="PS51201">
    <property type="entry name" value="RCK_N"/>
    <property type="match status" value="2"/>
</dbReference>
<evidence type="ECO:0000256" key="5">
    <source>
        <dbReference type="ARBA" id="ARBA00023027"/>
    </source>
</evidence>
<evidence type="ECO:0000256" key="4">
    <source>
        <dbReference type="ARBA" id="ARBA00022958"/>
    </source>
</evidence>
<name>C8NE62_9LACT</name>
<dbReference type="PANTHER" id="PTHR43833:SF5">
    <property type="entry name" value="TRK SYSTEM POTASSIUM UPTAKE PROTEIN TRKA"/>
    <property type="match status" value="1"/>
</dbReference>
<dbReference type="InterPro" id="IPR050721">
    <property type="entry name" value="Trk_Ktr_HKT_K-transport"/>
</dbReference>
<dbReference type="SUPFAM" id="SSF116726">
    <property type="entry name" value="TrkA C-terminal domain-like"/>
    <property type="match status" value="2"/>
</dbReference>
<dbReference type="SUPFAM" id="SSF51735">
    <property type="entry name" value="NAD(P)-binding Rossmann-fold domains"/>
    <property type="match status" value="2"/>
</dbReference>
<dbReference type="HOGENOM" id="CLU_046525_0_1_9"/>
<evidence type="ECO:0000256" key="2">
    <source>
        <dbReference type="ARBA" id="ARBA00022448"/>
    </source>
</evidence>
<sequence length="450" mass="50040">MKIVVVGGGKVGEVICQELSTEENDIVLIDKNQDLIDRLLNKFDIMGICGNGASYDILVEAGVENCDIFISVTEMDEINIIASILAKKIGAEYTVARVRNPEYSQQLQLIRESLGISLLINPELSTARDIANNFNYPSALSVENFVGNRVSLLELEINEGSRLAGLSLKEVRNRFESILICVIHRNEQSFIPDGDSTLEAGDHVYITGAYPDLRNFLKLTGQETKSVSSAVIVGGGRITYYLLNMLKQTKIDTKVIEVNEERSETLSYAFPHTTVIHADGTDHDVLEEQRITEYDVFVSMTGIDEENLILSAYAKQQGVQKIITKMSRPALLKVFKGFDSQSVVTPKHIVANEIIQFVRSRSNTQGSNVEALYRLADNQVEALQFRVQKNSAICGIPLSELKTKSNLLIAFIVRGQQLIYPAGNDTIEPFDKVIVVTTEKDFDDINDILE</sequence>
<evidence type="ECO:0000259" key="7">
    <source>
        <dbReference type="PROSITE" id="PS51201"/>
    </source>
</evidence>
<feature type="domain" description="RCK N-terminal" evidence="7">
    <location>
        <begin position="1"/>
        <end position="118"/>
    </location>
</feature>
<dbReference type="RefSeq" id="WP_005605159.1">
    <property type="nucleotide sequence ID" value="NZ_CP102283.1"/>
</dbReference>
<evidence type="ECO:0000256" key="3">
    <source>
        <dbReference type="ARBA" id="ARBA00022538"/>
    </source>
</evidence>
<evidence type="ECO:0000313" key="10">
    <source>
        <dbReference type="Proteomes" id="UP000005926"/>
    </source>
</evidence>
<dbReference type="PANTHER" id="PTHR43833">
    <property type="entry name" value="POTASSIUM CHANNEL PROTEIN 2-RELATED-RELATED"/>
    <property type="match status" value="1"/>
</dbReference>
<dbReference type="GO" id="GO:0005886">
    <property type="term" value="C:plasma membrane"/>
    <property type="evidence" value="ECO:0007669"/>
    <property type="project" value="InterPro"/>
</dbReference>
<feature type="domain" description="RCK C-terminal" evidence="8">
    <location>
        <begin position="140"/>
        <end position="222"/>
    </location>
</feature>
<dbReference type="InterPro" id="IPR003148">
    <property type="entry name" value="RCK_N"/>
</dbReference>
<feature type="domain" description="RCK C-terminal" evidence="8">
    <location>
        <begin position="370"/>
        <end position="450"/>
    </location>
</feature>
<reference evidence="9 10" key="1">
    <citation type="submission" date="2009-08" db="EMBL/GenBank/DDBJ databases">
        <authorList>
            <person name="Muzny D."/>
            <person name="Qin X."/>
            <person name="Deng J."/>
            <person name="Jiang H."/>
            <person name="Liu Y."/>
            <person name="Qu J."/>
            <person name="Song X.-Z."/>
            <person name="Zhang L."/>
            <person name="Thornton R."/>
            <person name="Coyle M."/>
            <person name="Francisco L."/>
            <person name="Jackson L."/>
            <person name="Javaid M."/>
            <person name="Korchina V."/>
            <person name="Kovar C."/>
            <person name="Mata R."/>
            <person name="Mathew T."/>
            <person name="Ngo R."/>
            <person name="Nguyen L."/>
            <person name="Nguyen N."/>
            <person name="Okwuonu G."/>
            <person name="Ongeri F."/>
            <person name="Pham C."/>
            <person name="Simmons D."/>
            <person name="Wilczek-Boney K."/>
            <person name="Hale W."/>
            <person name="Jakkamsetti A."/>
            <person name="Pham P."/>
            <person name="Ruth R."/>
            <person name="San Lucas F."/>
            <person name="Warren J."/>
            <person name="Zhang J."/>
            <person name="Zhao Z."/>
            <person name="Zhou C."/>
            <person name="Zhu D."/>
            <person name="Lee S."/>
            <person name="Bess C."/>
            <person name="Blankenburg K."/>
            <person name="Forbes L."/>
            <person name="Fu Q."/>
            <person name="Gubbala S."/>
            <person name="Hirani K."/>
            <person name="Jayaseelan J.C."/>
            <person name="Lara F."/>
            <person name="Munidasa M."/>
            <person name="Palculict T."/>
            <person name="Patil S."/>
            <person name="Pu L.-L."/>
            <person name="Saada N."/>
            <person name="Tang L."/>
            <person name="Weissenberger G."/>
            <person name="Zhu Y."/>
            <person name="Hemphill L."/>
            <person name="Shang Y."/>
            <person name="Youmans B."/>
            <person name="Ayvaz T."/>
            <person name="Ross M."/>
            <person name="Santibanez J."/>
            <person name="Aqrawi P."/>
            <person name="Gross S."/>
            <person name="Joshi V."/>
            <person name="Fowler G."/>
            <person name="Nazareth L."/>
            <person name="Reid J."/>
            <person name="Worley K."/>
            <person name="Petrosino J."/>
            <person name="Highlander S."/>
            <person name="Gibbs R."/>
        </authorList>
    </citation>
    <scope>NUCLEOTIDE SEQUENCE [LARGE SCALE GENOMIC DNA]</scope>
    <source>
        <strain evidence="9 10">ATCC 49175</strain>
    </source>
</reference>
<evidence type="ECO:0000256" key="1">
    <source>
        <dbReference type="ARBA" id="ARBA00017378"/>
    </source>
</evidence>
<accession>C8NE62</accession>
<evidence type="ECO:0000313" key="9">
    <source>
        <dbReference type="EMBL" id="EEW37963.1"/>
    </source>
</evidence>
<proteinExistence type="predicted"/>
<keyword evidence="10" id="KW-1185">Reference proteome</keyword>
<comment type="caution">
    <text evidence="9">The sequence shown here is derived from an EMBL/GenBank/DDBJ whole genome shotgun (WGS) entry which is preliminary data.</text>
</comment>
<dbReference type="InterPro" id="IPR036291">
    <property type="entry name" value="NAD(P)-bd_dom_sf"/>
</dbReference>
<keyword evidence="5" id="KW-0520">NAD</keyword>
<dbReference type="AlphaFoldDB" id="C8NE62"/>
<keyword evidence="2" id="KW-0813">Transport</keyword>
<dbReference type="InterPro" id="IPR036721">
    <property type="entry name" value="RCK_C_sf"/>
</dbReference>
<organism evidence="9 10">
    <name type="scientific">Granulicatella adiacens ATCC 49175</name>
    <dbReference type="NCBI Taxonomy" id="638301"/>
    <lineage>
        <taxon>Bacteria</taxon>
        <taxon>Bacillati</taxon>
        <taxon>Bacillota</taxon>
        <taxon>Bacilli</taxon>
        <taxon>Lactobacillales</taxon>
        <taxon>Carnobacteriaceae</taxon>
        <taxon>Granulicatella</taxon>
    </lineage>
</organism>
<dbReference type="STRING" id="638301.HMPREF0444_0207"/>
<dbReference type="Gene3D" id="3.30.70.1450">
    <property type="entry name" value="Regulator of K+ conductance, C-terminal domain"/>
    <property type="match status" value="2"/>
</dbReference>
<gene>
    <name evidence="9" type="primary">trkA</name>
    <name evidence="9" type="ORF">HMPREF0444_0207</name>
</gene>
<dbReference type="GO" id="GO:0015079">
    <property type="term" value="F:potassium ion transmembrane transporter activity"/>
    <property type="evidence" value="ECO:0007669"/>
    <property type="project" value="InterPro"/>
</dbReference>
<dbReference type="NCBIfam" id="NF007033">
    <property type="entry name" value="PRK09496.1-5"/>
    <property type="match status" value="1"/>
</dbReference>
<dbReference type="Pfam" id="PF02080">
    <property type="entry name" value="TrkA_C"/>
    <property type="match status" value="2"/>
</dbReference>
<dbReference type="EMBL" id="ACKZ01000008">
    <property type="protein sequence ID" value="EEW37963.1"/>
    <property type="molecule type" value="Genomic_DNA"/>
</dbReference>
<dbReference type="GeneID" id="78411526"/>
<dbReference type="eggNOG" id="COG0569">
    <property type="taxonomic scope" value="Bacteria"/>
</dbReference>
<evidence type="ECO:0000256" key="6">
    <source>
        <dbReference type="ARBA" id="ARBA00023065"/>
    </source>
</evidence>
<dbReference type="InterPro" id="IPR006037">
    <property type="entry name" value="RCK_C"/>
</dbReference>
<dbReference type="NCBIfam" id="NF007039">
    <property type="entry name" value="PRK09496.3-2"/>
    <property type="match status" value="1"/>
</dbReference>